<dbReference type="EMBL" id="CM037628">
    <property type="protein sequence ID" value="KAH7996158.1"/>
    <property type="molecule type" value="Genomic_DNA"/>
</dbReference>
<gene>
    <name evidence="1" type="ORF">K3G42_001964</name>
</gene>
<proteinExistence type="predicted"/>
<reference evidence="1" key="1">
    <citation type="submission" date="2021-08" db="EMBL/GenBank/DDBJ databases">
        <title>The first chromosome-level gecko genome reveals the dynamic sex chromosomes of Neotropical dwarf geckos (Sphaerodactylidae: Sphaerodactylus).</title>
        <authorList>
            <person name="Pinto B.J."/>
            <person name="Keating S.E."/>
            <person name="Gamble T."/>
        </authorList>
    </citation>
    <scope>NUCLEOTIDE SEQUENCE</scope>
    <source>
        <strain evidence="1">TG3544</strain>
    </source>
</reference>
<protein>
    <submittedName>
        <fullName evidence="1">Uncharacterized protein</fullName>
    </submittedName>
</protein>
<dbReference type="Proteomes" id="UP000827872">
    <property type="component" value="Linkage Group LG15"/>
</dbReference>
<evidence type="ECO:0000313" key="1">
    <source>
        <dbReference type="EMBL" id="KAH7996158.1"/>
    </source>
</evidence>
<name>A0ACB8ETT6_9SAUR</name>
<evidence type="ECO:0000313" key="2">
    <source>
        <dbReference type="Proteomes" id="UP000827872"/>
    </source>
</evidence>
<accession>A0ACB8ETT6</accession>
<sequence length="100" mass="10011">MSAPVQEGGGGGGSSSAGDAESLARRRLIGPAAGPAAGPGVRAAQRGLKVRNALTALAIGAVVVGIYGYTFYSVSQEHFLEQLELEAKAVRAQAAKTSAD</sequence>
<organism evidence="1 2">
    <name type="scientific">Sphaerodactylus townsendi</name>
    <dbReference type="NCBI Taxonomy" id="933632"/>
    <lineage>
        <taxon>Eukaryota</taxon>
        <taxon>Metazoa</taxon>
        <taxon>Chordata</taxon>
        <taxon>Craniata</taxon>
        <taxon>Vertebrata</taxon>
        <taxon>Euteleostomi</taxon>
        <taxon>Lepidosauria</taxon>
        <taxon>Squamata</taxon>
        <taxon>Bifurcata</taxon>
        <taxon>Gekkota</taxon>
        <taxon>Sphaerodactylidae</taxon>
        <taxon>Sphaerodactylus</taxon>
    </lineage>
</organism>
<keyword evidence="2" id="KW-1185">Reference proteome</keyword>
<comment type="caution">
    <text evidence="1">The sequence shown here is derived from an EMBL/GenBank/DDBJ whole genome shotgun (WGS) entry which is preliminary data.</text>
</comment>